<keyword evidence="13" id="KW-1185">Reference proteome</keyword>
<feature type="domain" description="RING-type" evidence="9">
    <location>
        <begin position="435"/>
        <end position="477"/>
    </location>
</feature>
<dbReference type="PANTHER" id="PTHR30511">
    <property type="entry name" value="ALANINE RACEMASE"/>
    <property type="match status" value="1"/>
</dbReference>
<dbReference type="PANTHER" id="PTHR30511:SF0">
    <property type="entry name" value="ALANINE RACEMASE, CATABOLIC-RELATED"/>
    <property type="match status" value="1"/>
</dbReference>
<dbReference type="Gene3D" id="2.40.37.10">
    <property type="entry name" value="Lyase, Ornithine Decarboxylase, Chain A, domain 1"/>
    <property type="match status" value="1"/>
</dbReference>
<dbReference type="Proteomes" id="UP000663852">
    <property type="component" value="Unassembled WGS sequence"/>
</dbReference>
<dbReference type="PRINTS" id="PR00992">
    <property type="entry name" value="ALARACEMASE"/>
</dbReference>
<keyword evidence="3" id="KW-0862">Zinc</keyword>
<reference evidence="11" key="1">
    <citation type="submission" date="2021-02" db="EMBL/GenBank/DDBJ databases">
        <authorList>
            <person name="Nowell W R."/>
        </authorList>
    </citation>
    <scope>NUCLEOTIDE SEQUENCE</scope>
</reference>
<dbReference type="SUPFAM" id="SSF50621">
    <property type="entry name" value="Alanine racemase C-terminal domain-like"/>
    <property type="match status" value="1"/>
</dbReference>
<dbReference type="GO" id="GO:0008270">
    <property type="term" value="F:zinc ion binding"/>
    <property type="evidence" value="ECO:0007669"/>
    <property type="project" value="UniProtKB-KW"/>
</dbReference>
<evidence type="ECO:0000256" key="2">
    <source>
        <dbReference type="ARBA" id="ARBA00022771"/>
    </source>
</evidence>
<evidence type="ECO:0000256" key="7">
    <source>
        <dbReference type="PIRSR" id="PIRSR600821-52"/>
    </source>
</evidence>
<feature type="binding site" evidence="7">
    <location>
        <position position="341"/>
    </location>
    <ligand>
        <name>substrate</name>
    </ligand>
</feature>
<dbReference type="InterPro" id="IPR011079">
    <property type="entry name" value="Ala_racemase_C"/>
</dbReference>
<dbReference type="InterPro" id="IPR009006">
    <property type="entry name" value="Ala_racemase/Decarboxylase_C"/>
</dbReference>
<organism evidence="11 13">
    <name type="scientific">Adineta ricciae</name>
    <name type="common">Rotifer</name>
    <dbReference type="NCBI Taxonomy" id="249248"/>
    <lineage>
        <taxon>Eukaryota</taxon>
        <taxon>Metazoa</taxon>
        <taxon>Spiralia</taxon>
        <taxon>Gnathifera</taxon>
        <taxon>Rotifera</taxon>
        <taxon>Eurotatoria</taxon>
        <taxon>Bdelloidea</taxon>
        <taxon>Adinetida</taxon>
        <taxon>Adinetidae</taxon>
        <taxon>Adineta</taxon>
    </lineage>
</organism>
<dbReference type="Gene3D" id="3.30.40.10">
    <property type="entry name" value="Zinc/RING finger domain, C3HC4 (zinc finger)"/>
    <property type="match status" value="1"/>
</dbReference>
<dbReference type="InterPro" id="IPR013083">
    <property type="entry name" value="Znf_RING/FYVE/PHD"/>
</dbReference>
<dbReference type="PROSITE" id="PS50089">
    <property type="entry name" value="ZF_RING_2"/>
    <property type="match status" value="1"/>
</dbReference>
<evidence type="ECO:0000313" key="11">
    <source>
        <dbReference type="EMBL" id="CAF0892477.1"/>
    </source>
</evidence>
<dbReference type="FunFam" id="3.20.20.10:FF:000002">
    <property type="entry name" value="Alanine racemase"/>
    <property type="match status" value="1"/>
</dbReference>
<keyword evidence="5" id="KW-0413">Isomerase</keyword>
<evidence type="ECO:0000256" key="3">
    <source>
        <dbReference type="ARBA" id="ARBA00022833"/>
    </source>
</evidence>
<evidence type="ECO:0000256" key="1">
    <source>
        <dbReference type="ARBA" id="ARBA00001933"/>
    </source>
</evidence>
<dbReference type="PROSITE" id="PS50234">
    <property type="entry name" value="VWFA"/>
    <property type="match status" value="1"/>
</dbReference>
<dbReference type="InterPro" id="IPR001608">
    <property type="entry name" value="Ala_racemase_N"/>
</dbReference>
<dbReference type="Pfam" id="PF01168">
    <property type="entry name" value="Ala_racemase_N"/>
    <property type="match status" value="1"/>
</dbReference>
<dbReference type="NCBIfam" id="TIGR00492">
    <property type="entry name" value="alr"/>
    <property type="match status" value="1"/>
</dbReference>
<dbReference type="Gene3D" id="3.20.20.10">
    <property type="entry name" value="Alanine racemase"/>
    <property type="match status" value="1"/>
</dbReference>
<evidence type="ECO:0000313" key="13">
    <source>
        <dbReference type="Proteomes" id="UP000663828"/>
    </source>
</evidence>
<feature type="binding site" evidence="7">
    <location>
        <position position="163"/>
    </location>
    <ligand>
        <name>substrate</name>
    </ligand>
</feature>
<evidence type="ECO:0000256" key="8">
    <source>
        <dbReference type="PROSITE-ProRule" id="PRU00175"/>
    </source>
</evidence>
<dbReference type="Pfam" id="PF13639">
    <property type="entry name" value="zf-RING_2"/>
    <property type="match status" value="1"/>
</dbReference>
<dbReference type="SMART" id="SM01005">
    <property type="entry name" value="Ala_racemase_C"/>
    <property type="match status" value="1"/>
</dbReference>
<protein>
    <recommendedName>
        <fullName evidence="14">Alanine racemase</fullName>
    </recommendedName>
</protein>
<dbReference type="Pfam" id="PF00092">
    <property type="entry name" value="VWA"/>
    <property type="match status" value="1"/>
</dbReference>
<comment type="cofactor">
    <cofactor evidence="1 6">
        <name>pyridoxal 5'-phosphate</name>
        <dbReference type="ChEBI" id="CHEBI:597326"/>
    </cofactor>
</comment>
<evidence type="ECO:0000259" key="9">
    <source>
        <dbReference type="PROSITE" id="PS50089"/>
    </source>
</evidence>
<dbReference type="SUPFAM" id="SSF51419">
    <property type="entry name" value="PLP-binding barrel"/>
    <property type="match status" value="1"/>
</dbReference>
<dbReference type="Pfam" id="PF00842">
    <property type="entry name" value="Ala_racemase_C"/>
    <property type="match status" value="1"/>
</dbReference>
<dbReference type="InterPro" id="IPR002035">
    <property type="entry name" value="VWF_A"/>
</dbReference>
<dbReference type="SMART" id="SM00327">
    <property type="entry name" value="VWA"/>
    <property type="match status" value="1"/>
</dbReference>
<dbReference type="AlphaFoldDB" id="A0A813Z0T3"/>
<evidence type="ECO:0000256" key="4">
    <source>
        <dbReference type="ARBA" id="ARBA00022898"/>
    </source>
</evidence>
<dbReference type="SMART" id="SM00184">
    <property type="entry name" value="RING"/>
    <property type="match status" value="1"/>
</dbReference>
<dbReference type="OrthoDB" id="8889285at2759"/>
<dbReference type="InterPro" id="IPR000821">
    <property type="entry name" value="Ala_racemase"/>
</dbReference>
<keyword evidence="2 8" id="KW-0863">Zinc-finger</keyword>
<dbReference type="EMBL" id="CAJNOJ010000217">
    <property type="protein sequence ID" value="CAF1301931.1"/>
    <property type="molecule type" value="Genomic_DNA"/>
</dbReference>
<feature type="modified residue" description="N6-(pyridoxal phosphate)lysine" evidence="6">
    <location>
        <position position="67"/>
    </location>
</feature>
<dbReference type="InterPro" id="IPR036465">
    <property type="entry name" value="vWFA_dom_sf"/>
</dbReference>
<evidence type="ECO:0008006" key="14">
    <source>
        <dbReference type="Google" id="ProtNLM"/>
    </source>
</evidence>
<feature type="domain" description="VWFA" evidence="10">
    <location>
        <begin position="606"/>
        <end position="778"/>
    </location>
</feature>
<sequence length="1027" mass="114528">MNIIYHSTHSSPIINSTISPSKIKTKELPPPYLRPTWIDVDLDLVRINVLNLKKYIGDNVHLMAVVKANAYGYGIMEIARTSLSAGATWIGVATLDEALVLRREIAKHIPILVLGYVPVEHLSRASEANVTITGISLEWLQEADQAIEQPVDFHLKIDTGMNRLGCRTEDEVKKVIDIVSRNPKLRFTGAFTHFATSEDLTNRTYFLRQLNRFKQFLEIIPNRSEKLIHCSNSGATLYHDEKPFYNMVRCGKALTGPPNEPLKAFLPIKLQSVISLHSVLSLVKEVEAGEKIGYADTYTTTKKQWIGTVPIGYGDGWHQNLKPTGVLVEGQRMEIVGRISMDQLMVALDHEYPVGTRVTFIGQQGNMTITGDEVASAAKIPRSEVFSAISSRVPRIYKDNNTIIIPNSAHRNVFQTILYVLPMITIASSDSRDSCAICLSALVPGPPVLTLSCNHKFHLQCLAASIQAQNKQCPLCRVAIDATVVQLLIRKHQSHVQQQQMTHFNLFGFPTNPLPPVHEIPSVEDPVDENALRTLSDQISSARQAAAAAMAPMGNRPMITITTALEYSTKAFRPESNIYGMVTLQAPPGAVASVNASPVGSRVPIDLICVVDQSDSMAGDKMQLLKQTLIYITDQLNDLDRLALVSFDTRAFDRSHGLKRMNRQNQQILTRAINNDLHSAGGTYIGSGLQMGINLLNTRRTKNPIAALLLLTDGQDNHSHYYGQLLSTLPTDVQCHTFGYGPDHLAALLVQIAEKGNNGSFTYIDQQEAVGRAFAMTLGGLFSCIAKQLQVEIKFNEPYAITHVHSIYPHTPENLPCKRLGFKLNDLNADEKRNLIFQLHIPEIVVNETMSMDDENVERQDGQAADIPQIIGQVSVTYVDTNTNQTLTTTPVPFQLMRTLQSTAGQLPVNYNLDLQRNRVETAREIKRAMDERDYQRSREILQAQVNKIKASVSGKDQFCQLLIRDLEHHYPSENAYRSSHFNTYMQHSTERGTYAPLTTFSSAVYLSVPQEQQAAHFGSYQQIKRH</sequence>
<dbReference type="CDD" id="cd00430">
    <property type="entry name" value="PLPDE_III_AR"/>
    <property type="match status" value="1"/>
</dbReference>
<dbReference type="Gene3D" id="3.40.50.410">
    <property type="entry name" value="von Willebrand factor, type A domain"/>
    <property type="match status" value="1"/>
</dbReference>
<comment type="caution">
    <text evidence="11">The sequence shown here is derived from an EMBL/GenBank/DDBJ whole genome shotgun (WGS) entry which is preliminary data.</text>
</comment>
<dbReference type="InterPro" id="IPR001841">
    <property type="entry name" value="Znf_RING"/>
</dbReference>
<dbReference type="EMBL" id="CAJNOR010000365">
    <property type="protein sequence ID" value="CAF0892477.1"/>
    <property type="molecule type" value="Genomic_DNA"/>
</dbReference>
<dbReference type="CDD" id="cd16448">
    <property type="entry name" value="RING-H2"/>
    <property type="match status" value="1"/>
</dbReference>
<proteinExistence type="inferred from homology"/>
<keyword evidence="4 6" id="KW-0663">Pyridoxal phosphate</keyword>
<dbReference type="Proteomes" id="UP000663828">
    <property type="component" value="Unassembled WGS sequence"/>
</dbReference>
<dbReference type="GO" id="GO:0008784">
    <property type="term" value="F:alanine racemase activity"/>
    <property type="evidence" value="ECO:0007669"/>
    <property type="project" value="InterPro"/>
</dbReference>
<dbReference type="GO" id="GO:0005829">
    <property type="term" value="C:cytosol"/>
    <property type="evidence" value="ECO:0007669"/>
    <property type="project" value="TreeGrafter"/>
</dbReference>
<dbReference type="GO" id="GO:0030170">
    <property type="term" value="F:pyridoxal phosphate binding"/>
    <property type="evidence" value="ECO:0007669"/>
    <property type="project" value="TreeGrafter"/>
</dbReference>
<evidence type="ECO:0000256" key="5">
    <source>
        <dbReference type="ARBA" id="ARBA00023235"/>
    </source>
</evidence>
<gene>
    <name evidence="12" type="ORF">EDS130_LOCUS30654</name>
    <name evidence="11" type="ORF">XAT740_LOCUS7586</name>
</gene>
<dbReference type="HAMAP" id="MF_01201">
    <property type="entry name" value="Ala_racemase"/>
    <property type="match status" value="1"/>
</dbReference>
<keyword evidence="2 8" id="KW-0479">Metal-binding</keyword>
<evidence type="ECO:0000259" key="10">
    <source>
        <dbReference type="PROSITE" id="PS50234"/>
    </source>
</evidence>
<dbReference type="InterPro" id="IPR029066">
    <property type="entry name" value="PLP-binding_barrel"/>
</dbReference>
<dbReference type="SUPFAM" id="SSF57850">
    <property type="entry name" value="RING/U-box"/>
    <property type="match status" value="1"/>
</dbReference>
<name>A0A813Z0T3_ADIRI</name>
<dbReference type="SUPFAM" id="SSF53300">
    <property type="entry name" value="vWA-like"/>
    <property type="match status" value="1"/>
</dbReference>
<dbReference type="GO" id="GO:0030632">
    <property type="term" value="P:D-alanine biosynthetic process"/>
    <property type="evidence" value="ECO:0007669"/>
    <property type="project" value="TreeGrafter"/>
</dbReference>
<accession>A0A813Z0T3</accession>
<evidence type="ECO:0000256" key="6">
    <source>
        <dbReference type="PIRSR" id="PIRSR600821-50"/>
    </source>
</evidence>
<evidence type="ECO:0000313" key="12">
    <source>
        <dbReference type="EMBL" id="CAF1301931.1"/>
    </source>
</evidence>